<dbReference type="EMBL" id="UYSU01041191">
    <property type="protein sequence ID" value="VDM02911.1"/>
    <property type="molecule type" value="Genomic_DNA"/>
</dbReference>
<dbReference type="Proteomes" id="UP000275846">
    <property type="component" value="Unassembled WGS sequence"/>
</dbReference>
<protein>
    <submittedName>
        <fullName evidence="2 4">Uncharacterized protein</fullName>
    </submittedName>
</protein>
<evidence type="ECO:0000256" key="1">
    <source>
        <dbReference type="SAM" id="MobiDB-lite"/>
    </source>
</evidence>
<evidence type="ECO:0000313" key="2">
    <source>
        <dbReference type="EMBL" id="VDM02911.1"/>
    </source>
</evidence>
<organism evidence="4">
    <name type="scientific">Schistocephalus solidus</name>
    <name type="common">Tapeworm</name>
    <dbReference type="NCBI Taxonomy" id="70667"/>
    <lineage>
        <taxon>Eukaryota</taxon>
        <taxon>Metazoa</taxon>
        <taxon>Spiralia</taxon>
        <taxon>Lophotrochozoa</taxon>
        <taxon>Platyhelminthes</taxon>
        <taxon>Cestoda</taxon>
        <taxon>Eucestoda</taxon>
        <taxon>Diphyllobothriidea</taxon>
        <taxon>Diphyllobothriidae</taxon>
        <taxon>Schistocephalus</taxon>
    </lineage>
</organism>
<name>A0A183TJ77_SCHSO</name>
<gene>
    <name evidence="2" type="ORF">SSLN_LOCUS16525</name>
</gene>
<dbReference type="WBParaSite" id="SSLN_0001715801-mRNA-1">
    <property type="protein sequence ID" value="SSLN_0001715801-mRNA-1"/>
    <property type="gene ID" value="SSLN_0001715801"/>
</dbReference>
<feature type="region of interest" description="Disordered" evidence="1">
    <location>
        <begin position="17"/>
        <end position="39"/>
    </location>
</feature>
<keyword evidence="3" id="KW-1185">Reference proteome</keyword>
<dbReference type="OrthoDB" id="514248at2759"/>
<evidence type="ECO:0000313" key="3">
    <source>
        <dbReference type="Proteomes" id="UP000275846"/>
    </source>
</evidence>
<reference evidence="2 3" key="2">
    <citation type="submission" date="2018-11" db="EMBL/GenBank/DDBJ databases">
        <authorList>
            <consortium name="Pathogen Informatics"/>
        </authorList>
    </citation>
    <scope>NUCLEOTIDE SEQUENCE [LARGE SCALE GENOMIC DNA]</scope>
    <source>
        <strain evidence="2 3">NST_G2</strain>
    </source>
</reference>
<reference evidence="4" key="1">
    <citation type="submission" date="2016-06" db="UniProtKB">
        <authorList>
            <consortium name="WormBaseParasite"/>
        </authorList>
    </citation>
    <scope>IDENTIFICATION</scope>
</reference>
<evidence type="ECO:0000313" key="4">
    <source>
        <dbReference type="WBParaSite" id="SSLN_0001715801-mRNA-1"/>
    </source>
</evidence>
<accession>A0A183TJ77</accession>
<proteinExistence type="predicted"/>
<sequence>MLRPTLQDLRLLSEPGCSVSTEKRGDSFDGSWSSSLEGGVDADDGELVSLERQAEPYQAIIDTLRLTGQKSHDIVPDGKGDTSVASICLWSAAPEEGVAGTNLLQLTLSRESGLPESSNVHLLSCQFPRY</sequence>
<dbReference type="AlphaFoldDB" id="A0A183TJ77"/>